<sequence length="494" mass="53473">MTDILIQHGVVVTMDGTRRVIEDGAVAIKGDRIVAVGTSAELAISHGDAETIIDAGGKIVMPGLIDAHTHAGHGLIKTMGGGRSDEWYEVCHTVYTVASTPEWWRAEAQLAALERLRFGVTTAVALLGGGDTIMRCDEPVYGEAHLDGVAEVGTRSVLAVGATRPPFPRTYARFENGEVKEHATSFEDMFATCQSLVESQHGRLGKRLNIALITPTLRAEHEAGLSASDLADARAQGRRMSDFAREAGLVFTQDGHTKGSVAYARELGVLGPHALLSHSTALTDEEIAIVADTGTHIVHNPSAVASILARCPVTELLEAGANVCLGSDATAPDRSGDMFRHMQQCMHYHRTFHHDPSWLPPGRVLEMCTVDAARALGMADEIGSLEVGKKADVVLLDWRRPHLYPANMPLFRLVYFANGNDVDTVIVDGRIALRGRKALFVNEDAVLDTAQAQTEWMLDYCGFRPLLETPASFWGQVRAMDQVEARSLSGLKKN</sequence>
<evidence type="ECO:0000256" key="4">
    <source>
        <dbReference type="ARBA" id="ARBA00022833"/>
    </source>
</evidence>
<name>A0ABW0NX32_9HYPH</name>
<feature type="domain" description="Amidohydrolase-related" evidence="5">
    <location>
        <begin position="258"/>
        <end position="431"/>
    </location>
</feature>
<comment type="similarity">
    <text evidence="1">Belongs to the metallo-dependent hydrolases superfamily. ATZ/TRZ family.</text>
</comment>
<reference evidence="8" key="1">
    <citation type="journal article" date="2019" name="Int. J. Syst. Evol. Microbiol.">
        <title>The Global Catalogue of Microorganisms (GCM) 10K type strain sequencing project: providing services to taxonomists for standard genome sequencing and annotation.</title>
        <authorList>
            <consortium name="The Broad Institute Genomics Platform"/>
            <consortium name="The Broad Institute Genome Sequencing Center for Infectious Disease"/>
            <person name="Wu L."/>
            <person name="Ma J."/>
        </authorList>
    </citation>
    <scope>NUCLEOTIDE SEQUENCE [LARGE SCALE GENOMIC DNA]</scope>
    <source>
        <strain evidence="8">CCUG 43117</strain>
    </source>
</reference>
<dbReference type="Pfam" id="PF01979">
    <property type="entry name" value="Amidohydro_1"/>
    <property type="match status" value="1"/>
</dbReference>
<keyword evidence="4" id="KW-0862">Zinc</keyword>
<evidence type="ECO:0000313" key="7">
    <source>
        <dbReference type="EMBL" id="MFC5504685.1"/>
    </source>
</evidence>
<evidence type="ECO:0000256" key="3">
    <source>
        <dbReference type="ARBA" id="ARBA00022801"/>
    </source>
</evidence>
<evidence type="ECO:0000259" key="5">
    <source>
        <dbReference type="Pfam" id="PF01979"/>
    </source>
</evidence>
<dbReference type="EMBL" id="JBHSLU010000008">
    <property type="protein sequence ID" value="MFC5504685.1"/>
    <property type="molecule type" value="Genomic_DNA"/>
</dbReference>
<comment type="caution">
    <text evidence="7">The sequence shown here is derived from an EMBL/GenBank/DDBJ whole genome shotgun (WGS) entry which is preliminary data.</text>
</comment>
<proteinExistence type="inferred from homology"/>
<keyword evidence="8" id="KW-1185">Reference proteome</keyword>
<feature type="domain" description="Aminodeoxyfutalosine deaminase/Imidazolonepropionase-like composite" evidence="6">
    <location>
        <begin position="24"/>
        <end position="43"/>
    </location>
</feature>
<dbReference type="RefSeq" id="WP_066716436.1">
    <property type="nucleotide sequence ID" value="NZ_JBHSLU010000008.1"/>
</dbReference>
<gene>
    <name evidence="7" type="ORF">ACFPN9_05385</name>
</gene>
<organism evidence="7 8">
    <name type="scientific">Bosea massiliensis</name>
    <dbReference type="NCBI Taxonomy" id="151419"/>
    <lineage>
        <taxon>Bacteria</taxon>
        <taxon>Pseudomonadati</taxon>
        <taxon>Pseudomonadota</taxon>
        <taxon>Alphaproteobacteria</taxon>
        <taxon>Hyphomicrobiales</taxon>
        <taxon>Boseaceae</taxon>
        <taxon>Bosea</taxon>
    </lineage>
</organism>
<keyword evidence="2" id="KW-0479">Metal-binding</keyword>
<dbReference type="InterPro" id="IPR011059">
    <property type="entry name" value="Metal-dep_hydrolase_composite"/>
</dbReference>
<dbReference type="InterPro" id="IPR054418">
    <property type="entry name" value="MQNX/HUTI_composite_N"/>
</dbReference>
<dbReference type="InterPro" id="IPR006680">
    <property type="entry name" value="Amidohydro-rel"/>
</dbReference>
<keyword evidence="3" id="KW-0378">Hydrolase</keyword>
<protein>
    <submittedName>
        <fullName evidence="7">Amidohydrolase family protein</fullName>
    </submittedName>
</protein>
<dbReference type="Proteomes" id="UP001596060">
    <property type="component" value="Unassembled WGS sequence"/>
</dbReference>
<dbReference type="SUPFAM" id="SSF51338">
    <property type="entry name" value="Composite domain of metallo-dependent hydrolases"/>
    <property type="match status" value="1"/>
</dbReference>
<evidence type="ECO:0000256" key="2">
    <source>
        <dbReference type="ARBA" id="ARBA00022723"/>
    </source>
</evidence>
<dbReference type="InterPro" id="IPR032466">
    <property type="entry name" value="Metal_Hydrolase"/>
</dbReference>
<evidence type="ECO:0000313" key="8">
    <source>
        <dbReference type="Proteomes" id="UP001596060"/>
    </source>
</evidence>
<dbReference type="InterPro" id="IPR050287">
    <property type="entry name" value="MTA/SAH_deaminase"/>
</dbReference>
<evidence type="ECO:0000259" key="6">
    <source>
        <dbReference type="Pfam" id="PF22039"/>
    </source>
</evidence>
<dbReference type="Gene3D" id="3.20.20.140">
    <property type="entry name" value="Metal-dependent hydrolases"/>
    <property type="match status" value="1"/>
</dbReference>
<dbReference type="PANTHER" id="PTHR43794:SF11">
    <property type="entry name" value="AMIDOHYDROLASE-RELATED DOMAIN-CONTAINING PROTEIN"/>
    <property type="match status" value="1"/>
</dbReference>
<dbReference type="Pfam" id="PF22039">
    <property type="entry name" value="HUTI_composite_bact"/>
    <property type="match status" value="1"/>
</dbReference>
<evidence type="ECO:0000256" key="1">
    <source>
        <dbReference type="ARBA" id="ARBA00006745"/>
    </source>
</evidence>
<accession>A0ABW0NX32</accession>
<dbReference type="PANTHER" id="PTHR43794">
    <property type="entry name" value="AMINOHYDROLASE SSNA-RELATED"/>
    <property type="match status" value="1"/>
</dbReference>
<dbReference type="SUPFAM" id="SSF51556">
    <property type="entry name" value="Metallo-dependent hydrolases"/>
    <property type="match status" value="1"/>
</dbReference>
<dbReference type="Gene3D" id="2.30.40.10">
    <property type="entry name" value="Urease, subunit C, domain 1"/>
    <property type="match status" value="1"/>
</dbReference>